<dbReference type="RefSeq" id="WP_092267430.1">
    <property type="nucleotide sequence ID" value="NZ_FORT01000003.1"/>
</dbReference>
<keyword evidence="5" id="KW-1185">Reference proteome</keyword>
<feature type="domain" description="VWFA" evidence="3">
    <location>
        <begin position="172"/>
        <end position="360"/>
    </location>
</feature>
<proteinExistence type="predicted"/>
<feature type="region of interest" description="Disordered" evidence="1">
    <location>
        <begin position="25"/>
        <end position="63"/>
    </location>
</feature>
<dbReference type="InterPro" id="IPR002035">
    <property type="entry name" value="VWF_A"/>
</dbReference>
<gene>
    <name evidence="4" type="ORF">SAMN05518846_103419</name>
</gene>
<evidence type="ECO:0000313" key="4">
    <source>
        <dbReference type="EMBL" id="SFJ45422.1"/>
    </source>
</evidence>
<dbReference type="PROSITE" id="PS50234">
    <property type="entry name" value="VWFA"/>
    <property type="match status" value="1"/>
</dbReference>
<keyword evidence="2" id="KW-0732">Signal</keyword>
<feature type="chain" id="PRO_5039602909" evidence="2">
    <location>
        <begin position="22"/>
        <end position="476"/>
    </location>
</feature>
<evidence type="ECO:0000256" key="2">
    <source>
        <dbReference type="SAM" id="SignalP"/>
    </source>
</evidence>
<sequence>MKRIKPFVLAVLIPSFLLLHACSSETTAPPPPAATTEPAQPAGSVDSSAAQQQSDPPHEPSREQKLDALKALIPDSVSKIPETTEEFYTQSPGRYAGILYGEKSEEIEEVLKQLPAIDNPDQETIELYYRALLGLFGEDYPDPQDIMEQMKLASFGSPEIDDPRFQFKEQYNVEILLDASGSMAANVNGQTKMEAAKKAIQAFAESLPEKANVALRVYGHEGSGKDSDKARSCKSSELVYQLQPYQAQGLSAAMNQFKPTGWTPLALAMQQAQDDLGKFRGEKNTNIIYLVSDGIETCGGDPVAVAKQLGSSDITPIVNVVGFGVDGEGQKQLKEVAKAAGGRYVLIQDQSELEKELNRAREMADRWNAWKSDVSHDALTKHISQSVDISDFALDWKAIARNESYNLNSAIISLRYLKILPDPITDALDQIKEKQLDAALARADELEKFLDTLNDKSYKEAKETIDKQFHANVKTN</sequence>
<dbReference type="EMBL" id="FORT01000003">
    <property type="protein sequence ID" value="SFJ45422.1"/>
    <property type="molecule type" value="Genomic_DNA"/>
</dbReference>
<evidence type="ECO:0000259" key="3">
    <source>
        <dbReference type="PROSITE" id="PS50234"/>
    </source>
</evidence>
<dbReference type="Gene3D" id="3.40.50.410">
    <property type="entry name" value="von Willebrand factor, type A domain"/>
    <property type="match status" value="1"/>
</dbReference>
<dbReference type="InterPro" id="IPR036465">
    <property type="entry name" value="vWFA_dom_sf"/>
</dbReference>
<dbReference type="Pfam" id="PF00092">
    <property type="entry name" value="VWA"/>
    <property type="match status" value="1"/>
</dbReference>
<dbReference type="SMART" id="SM00327">
    <property type="entry name" value="VWA"/>
    <property type="match status" value="1"/>
</dbReference>
<dbReference type="SUPFAM" id="SSF53300">
    <property type="entry name" value="vWA-like"/>
    <property type="match status" value="1"/>
</dbReference>
<dbReference type="Proteomes" id="UP000198915">
    <property type="component" value="Unassembled WGS sequence"/>
</dbReference>
<protein>
    <submittedName>
        <fullName evidence="4">Ca-activated chloride channel family protein</fullName>
    </submittedName>
</protein>
<reference evidence="5" key="1">
    <citation type="submission" date="2016-10" db="EMBL/GenBank/DDBJ databases">
        <authorList>
            <person name="Varghese N."/>
            <person name="Submissions S."/>
        </authorList>
    </citation>
    <scope>NUCLEOTIDE SEQUENCE [LARGE SCALE GENOMIC DNA]</scope>
    <source>
        <strain evidence="5">OK042</strain>
    </source>
</reference>
<feature type="signal peptide" evidence="2">
    <location>
        <begin position="1"/>
        <end position="21"/>
    </location>
</feature>
<feature type="compositionally biased region" description="Low complexity" evidence="1">
    <location>
        <begin position="34"/>
        <end position="55"/>
    </location>
</feature>
<dbReference type="STRING" id="1884381.SAMN05518846_103419"/>
<dbReference type="AlphaFoldDB" id="A0A1I3RHU6"/>
<evidence type="ECO:0000256" key="1">
    <source>
        <dbReference type="SAM" id="MobiDB-lite"/>
    </source>
</evidence>
<organism evidence="4 5">
    <name type="scientific">Brevibacillus centrosporus</name>
    <dbReference type="NCBI Taxonomy" id="54910"/>
    <lineage>
        <taxon>Bacteria</taxon>
        <taxon>Bacillati</taxon>
        <taxon>Bacillota</taxon>
        <taxon>Bacilli</taxon>
        <taxon>Bacillales</taxon>
        <taxon>Paenibacillaceae</taxon>
        <taxon>Brevibacillus</taxon>
    </lineage>
</organism>
<name>A0A1I3RHU6_9BACL</name>
<accession>A0A1I3RHU6</accession>
<evidence type="ECO:0000313" key="5">
    <source>
        <dbReference type="Proteomes" id="UP000198915"/>
    </source>
</evidence>